<dbReference type="GO" id="GO:0006310">
    <property type="term" value="P:DNA recombination"/>
    <property type="evidence" value="ECO:0007669"/>
    <property type="project" value="UniProtKB-KW"/>
</dbReference>
<dbReference type="Proteomes" id="UP000199139">
    <property type="component" value="Unassembled WGS sequence"/>
</dbReference>
<feature type="domain" description="Tyr recombinase" evidence="2">
    <location>
        <begin position="60"/>
        <end position="237"/>
    </location>
</feature>
<name>A0A1I6T2J9_9BACI</name>
<dbReference type="InterPro" id="IPR002104">
    <property type="entry name" value="Integrase_catalytic"/>
</dbReference>
<dbReference type="InterPro" id="IPR013762">
    <property type="entry name" value="Integrase-like_cat_sf"/>
</dbReference>
<dbReference type="GO" id="GO:0003677">
    <property type="term" value="F:DNA binding"/>
    <property type="evidence" value="ECO:0007669"/>
    <property type="project" value="InterPro"/>
</dbReference>
<dbReference type="Pfam" id="PF00589">
    <property type="entry name" value="Phage_integrase"/>
    <property type="match status" value="1"/>
</dbReference>
<evidence type="ECO:0000256" key="1">
    <source>
        <dbReference type="ARBA" id="ARBA00023172"/>
    </source>
</evidence>
<dbReference type="GO" id="GO:0015074">
    <property type="term" value="P:DNA integration"/>
    <property type="evidence" value="ECO:0007669"/>
    <property type="project" value="InterPro"/>
</dbReference>
<proteinExistence type="predicted"/>
<keyword evidence="6" id="KW-1185">Reference proteome</keyword>
<evidence type="ECO:0000313" key="6">
    <source>
        <dbReference type="Proteomes" id="UP000321773"/>
    </source>
</evidence>
<evidence type="ECO:0000259" key="2">
    <source>
        <dbReference type="PROSITE" id="PS51898"/>
    </source>
</evidence>
<accession>A0A1I6T2J9</accession>
<gene>
    <name evidence="3" type="ORF">HMI01_19550</name>
    <name evidence="4" type="ORF">SAMN05421668_1128</name>
</gene>
<evidence type="ECO:0000313" key="5">
    <source>
        <dbReference type="Proteomes" id="UP000199139"/>
    </source>
</evidence>
<evidence type="ECO:0000313" key="3">
    <source>
        <dbReference type="EMBL" id="GEM04967.1"/>
    </source>
</evidence>
<sequence length="241" mass="28280">MDKKQVAPFVYLTAGEYQYLLEKFGEYRLKEKIKQLNQSKIKQPERQESIVSDYHALLSRGMQTVEPIRDKLLIQAMKDELKRESDRNYFLFVMGINTGLRISDLLPLQVRDVRGQTHIVLKEKKTNKAKRFLINFELRQQIDHYTIHMADEDYLFSSYKTGLPIQRVQAYKVLNKTARRVGITNFGTHSMRKTFGFWHYTINKNVALLQDIFNHASPDITLRYIGINQDIVDQSLASFSL</sequence>
<reference evidence="3 6" key="2">
    <citation type="submission" date="2019-07" db="EMBL/GenBank/DDBJ databases">
        <title>Whole genome shotgun sequence of Halolactibacillus miurensis NBRC 100873.</title>
        <authorList>
            <person name="Hosoyama A."/>
            <person name="Uohara A."/>
            <person name="Ohji S."/>
            <person name="Ichikawa N."/>
        </authorList>
    </citation>
    <scope>NUCLEOTIDE SEQUENCE [LARGE SCALE GENOMIC DNA]</scope>
    <source>
        <strain evidence="3 6">NBRC 100873</strain>
    </source>
</reference>
<reference evidence="4 5" key="1">
    <citation type="submission" date="2016-10" db="EMBL/GenBank/DDBJ databases">
        <authorList>
            <person name="de Groot N.N."/>
        </authorList>
    </citation>
    <scope>NUCLEOTIDE SEQUENCE [LARGE SCALE GENOMIC DNA]</scope>
    <source>
        <strain evidence="4 5">DSM 17074</strain>
    </source>
</reference>
<dbReference type="Gene3D" id="1.10.443.10">
    <property type="entry name" value="Intergrase catalytic core"/>
    <property type="match status" value="1"/>
</dbReference>
<dbReference type="Proteomes" id="UP000321773">
    <property type="component" value="Unassembled WGS sequence"/>
</dbReference>
<dbReference type="CDD" id="cd01192">
    <property type="entry name" value="INT_C_like_3"/>
    <property type="match status" value="1"/>
</dbReference>
<dbReference type="InterPro" id="IPR011010">
    <property type="entry name" value="DNA_brk_join_enz"/>
</dbReference>
<evidence type="ECO:0000313" key="4">
    <source>
        <dbReference type="EMBL" id="SFS83406.1"/>
    </source>
</evidence>
<dbReference type="SUPFAM" id="SSF56349">
    <property type="entry name" value="DNA breaking-rejoining enzymes"/>
    <property type="match status" value="1"/>
</dbReference>
<dbReference type="PROSITE" id="PS51898">
    <property type="entry name" value="TYR_RECOMBINASE"/>
    <property type="match status" value="1"/>
</dbReference>
<dbReference type="PANTHER" id="PTHR30349">
    <property type="entry name" value="PHAGE INTEGRASE-RELATED"/>
    <property type="match status" value="1"/>
</dbReference>
<dbReference type="AlphaFoldDB" id="A0A1I6T2J9"/>
<organism evidence="4 5">
    <name type="scientific">Halolactibacillus miurensis</name>
    <dbReference type="NCBI Taxonomy" id="306541"/>
    <lineage>
        <taxon>Bacteria</taxon>
        <taxon>Bacillati</taxon>
        <taxon>Bacillota</taxon>
        <taxon>Bacilli</taxon>
        <taxon>Bacillales</taxon>
        <taxon>Bacillaceae</taxon>
        <taxon>Halolactibacillus</taxon>
    </lineage>
</organism>
<keyword evidence="1" id="KW-0233">DNA recombination</keyword>
<protein>
    <submittedName>
        <fullName evidence="4">Phage integrase family protein</fullName>
    </submittedName>
</protein>
<dbReference type="STRING" id="306541.SAMN05421668_1128"/>
<dbReference type="EMBL" id="FPAI01000012">
    <property type="protein sequence ID" value="SFS83406.1"/>
    <property type="molecule type" value="Genomic_DNA"/>
</dbReference>
<dbReference type="PANTHER" id="PTHR30349:SF82">
    <property type="entry name" value="INTEGRASE_RECOMBINASE YOEC-RELATED"/>
    <property type="match status" value="1"/>
</dbReference>
<dbReference type="EMBL" id="BJWJ01000021">
    <property type="protein sequence ID" value="GEM04967.1"/>
    <property type="molecule type" value="Genomic_DNA"/>
</dbReference>
<dbReference type="InterPro" id="IPR050090">
    <property type="entry name" value="Tyrosine_recombinase_XerCD"/>
</dbReference>